<keyword evidence="3" id="KW-1185">Reference proteome</keyword>
<comment type="caution">
    <text evidence="2">The sequence shown here is derived from an EMBL/GenBank/DDBJ whole genome shotgun (WGS) entry which is preliminary data.</text>
</comment>
<feature type="chain" id="PRO_5003900928" description="Solute-binding protein family 3/N-terminal domain-containing protein" evidence="1">
    <location>
        <begin position="21"/>
        <end position="247"/>
    </location>
</feature>
<dbReference type="OrthoDB" id="6383310at2"/>
<organism evidence="2 3">
    <name type="scientific">Paraglaciecola polaris LMG 21857</name>
    <dbReference type="NCBI Taxonomy" id="1129793"/>
    <lineage>
        <taxon>Bacteria</taxon>
        <taxon>Pseudomonadati</taxon>
        <taxon>Pseudomonadota</taxon>
        <taxon>Gammaproteobacteria</taxon>
        <taxon>Alteromonadales</taxon>
        <taxon>Alteromonadaceae</taxon>
        <taxon>Paraglaciecola</taxon>
    </lineage>
</organism>
<dbReference type="STRING" id="1129793.GPLA_4652"/>
<dbReference type="EMBL" id="BAER01000138">
    <property type="protein sequence ID" value="GAC35526.1"/>
    <property type="molecule type" value="Genomic_DNA"/>
</dbReference>
<evidence type="ECO:0008006" key="4">
    <source>
        <dbReference type="Google" id="ProtNLM"/>
    </source>
</evidence>
<evidence type="ECO:0000313" key="3">
    <source>
        <dbReference type="Proteomes" id="UP000006322"/>
    </source>
</evidence>
<dbReference type="SUPFAM" id="SSF53850">
    <property type="entry name" value="Periplasmic binding protein-like II"/>
    <property type="match status" value="1"/>
</dbReference>
<feature type="signal peptide" evidence="1">
    <location>
        <begin position="1"/>
        <end position="20"/>
    </location>
</feature>
<dbReference type="AlphaFoldDB" id="K6ZHN4"/>
<dbReference type="RefSeq" id="WP_007107288.1">
    <property type="nucleotide sequence ID" value="NZ_BAER01000138.1"/>
</dbReference>
<evidence type="ECO:0000256" key="1">
    <source>
        <dbReference type="SAM" id="SignalP"/>
    </source>
</evidence>
<keyword evidence="1" id="KW-0732">Signal</keyword>
<sequence length="247" mass="27367">MTLTTILLLLALLVSTQVKSNPRPDAAVFTIDVTEAAGKAPQKSTIRLFNRLYASLDIKPTLIYLPSKRGLTTVNNGELDAEAYRFVSVGQRYANLIRIDEPIGVGNTGFFCVQQNTCGIRKNDKVAMLSGFERAAEICVQFLLSCEYVSSAKGLGKLLDQGLVQGILATTLEGKQIICQANGDKYFFKLEPSLVRYGYHFVHRKHQSLVSALAENLREMRKEGWLNIDKSLAQLTDYGCGKQVEIL</sequence>
<accession>K6ZHN4</accession>
<gene>
    <name evidence="2" type="ORF">GPLA_4652</name>
</gene>
<protein>
    <recommendedName>
        <fullName evidence="4">Solute-binding protein family 3/N-terminal domain-containing protein</fullName>
    </recommendedName>
</protein>
<evidence type="ECO:0000313" key="2">
    <source>
        <dbReference type="EMBL" id="GAC35526.1"/>
    </source>
</evidence>
<dbReference type="Proteomes" id="UP000006322">
    <property type="component" value="Unassembled WGS sequence"/>
</dbReference>
<name>K6ZHN4_9ALTE</name>
<proteinExistence type="predicted"/>
<reference evidence="3" key="1">
    <citation type="journal article" date="2014" name="Environ. Microbiol.">
        <title>Comparative genomics of the marine bacterial genus Glaciecola reveals the high degree of genomic diversity and genomic characteristic for cold adaptation.</title>
        <authorList>
            <person name="Qin Q.L."/>
            <person name="Xie B.B."/>
            <person name="Yu Y."/>
            <person name="Shu Y.L."/>
            <person name="Rong J.C."/>
            <person name="Zhang Y.J."/>
            <person name="Zhao D.L."/>
            <person name="Chen X.L."/>
            <person name="Zhang X.Y."/>
            <person name="Chen B."/>
            <person name="Zhou B.C."/>
            <person name="Zhang Y.Z."/>
        </authorList>
    </citation>
    <scope>NUCLEOTIDE SEQUENCE [LARGE SCALE GENOMIC DNA]</scope>
    <source>
        <strain evidence="3">LMG 21857</strain>
    </source>
</reference>